<dbReference type="OMA" id="CAHGMAF"/>
<accession>A0A4Y7KZN2</accession>
<evidence type="ECO:0000256" key="4">
    <source>
        <dbReference type="ARBA" id="ARBA00022734"/>
    </source>
</evidence>
<evidence type="ECO:0000259" key="7">
    <source>
        <dbReference type="Pfam" id="PF00139"/>
    </source>
</evidence>
<keyword evidence="4" id="KW-0430">Lectin</keyword>
<dbReference type="Gene3D" id="2.60.120.200">
    <property type="match status" value="1"/>
</dbReference>
<comment type="subcellular location">
    <subcellularLocation>
        <location evidence="1">Cell membrane</location>
        <topology evidence="1">Single-pass type I membrane protein</topology>
    </subcellularLocation>
</comment>
<dbReference type="AlphaFoldDB" id="A0A4Y7KZN2"/>
<evidence type="ECO:0000313" key="8">
    <source>
        <dbReference type="EMBL" id="RZC78754.1"/>
    </source>
</evidence>
<reference evidence="8 9" key="1">
    <citation type="journal article" date="2018" name="Science">
        <title>The opium poppy genome and morphinan production.</title>
        <authorList>
            <person name="Guo L."/>
            <person name="Winzer T."/>
            <person name="Yang X."/>
            <person name="Li Y."/>
            <person name="Ning Z."/>
            <person name="He Z."/>
            <person name="Teodor R."/>
            <person name="Lu Y."/>
            <person name="Bowser T.A."/>
            <person name="Graham I.A."/>
            <person name="Ye K."/>
        </authorList>
    </citation>
    <scope>NUCLEOTIDE SEQUENCE [LARGE SCALE GENOMIC DNA]</scope>
    <source>
        <strain evidence="9">cv. HN1</strain>
        <tissue evidence="8">Leaves</tissue>
    </source>
</reference>
<dbReference type="PANTHER" id="PTHR32401">
    <property type="entry name" value="CONCANAVALIN A-LIKE LECTIN FAMILY PROTEIN"/>
    <property type="match status" value="1"/>
</dbReference>
<dbReference type="PANTHER" id="PTHR32401:SF50">
    <property type="entry name" value="OS07G0133000 PROTEIN"/>
    <property type="match status" value="1"/>
</dbReference>
<evidence type="ECO:0000256" key="6">
    <source>
        <dbReference type="SAM" id="SignalP"/>
    </source>
</evidence>
<dbReference type="SUPFAM" id="SSF49899">
    <property type="entry name" value="Concanavalin A-like lectins/glucanases"/>
    <property type="match status" value="1"/>
</dbReference>
<dbReference type="Pfam" id="PF00139">
    <property type="entry name" value="Lectin_legB"/>
    <property type="match status" value="1"/>
</dbReference>
<proteinExistence type="inferred from homology"/>
<dbReference type="GO" id="GO:0030246">
    <property type="term" value="F:carbohydrate binding"/>
    <property type="evidence" value="ECO:0007669"/>
    <property type="project" value="UniProtKB-KW"/>
</dbReference>
<dbReference type="InterPro" id="IPR013320">
    <property type="entry name" value="ConA-like_dom_sf"/>
</dbReference>
<feature type="chain" id="PRO_5021301469" description="Legume lectin domain-containing protein" evidence="6">
    <location>
        <begin position="24"/>
        <end position="309"/>
    </location>
</feature>
<dbReference type="CDD" id="cd06899">
    <property type="entry name" value="lectin_legume_LecRK_Arcelin_ConA"/>
    <property type="match status" value="1"/>
</dbReference>
<dbReference type="Gramene" id="RZC78754">
    <property type="protein sequence ID" value="RZC78754"/>
    <property type="gene ID" value="C5167_002978"/>
</dbReference>
<evidence type="ECO:0000256" key="1">
    <source>
        <dbReference type="ARBA" id="ARBA00004251"/>
    </source>
</evidence>
<keyword evidence="6" id="KW-0732">Signal</keyword>
<keyword evidence="5" id="KW-0472">Membrane</keyword>
<organism evidence="8 9">
    <name type="scientific">Papaver somniferum</name>
    <name type="common">Opium poppy</name>
    <dbReference type="NCBI Taxonomy" id="3469"/>
    <lineage>
        <taxon>Eukaryota</taxon>
        <taxon>Viridiplantae</taxon>
        <taxon>Streptophyta</taxon>
        <taxon>Embryophyta</taxon>
        <taxon>Tracheophyta</taxon>
        <taxon>Spermatophyta</taxon>
        <taxon>Magnoliopsida</taxon>
        <taxon>Ranunculales</taxon>
        <taxon>Papaveraceae</taxon>
        <taxon>Papaveroideae</taxon>
        <taxon>Papaver</taxon>
    </lineage>
</organism>
<keyword evidence="3" id="KW-1003">Cell membrane</keyword>
<keyword evidence="5" id="KW-1133">Transmembrane helix</keyword>
<evidence type="ECO:0000256" key="5">
    <source>
        <dbReference type="SAM" id="Phobius"/>
    </source>
</evidence>
<keyword evidence="9" id="KW-1185">Reference proteome</keyword>
<feature type="signal peptide" evidence="6">
    <location>
        <begin position="1"/>
        <end position="23"/>
    </location>
</feature>
<evidence type="ECO:0000256" key="3">
    <source>
        <dbReference type="ARBA" id="ARBA00022475"/>
    </source>
</evidence>
<dbReference type="InterPro" id="IPR001220">
    <property type="entry name" value="Legume_lectin_dom"/>
</dbReference>
<dbReference type="GO" id="GO:0005886">
    <property type="term" value="C:plasma membrane"/>
    <property type="evidence" value="ECO:0007669"/>
    <property type="project" value="UniProtKB-SubCell"/>
</dbReference>
<dbReference type="InterPro" id="IPR019825">
    <property type="entry name" value="Lectin_legB_Mn/Ca_BS"/>
</dbReference>
<evidence type="ECO:0000256" key="2">
    <source>
        <dbReference type="ARBA" id="ARBA00007606"/>
    </source>
</evidence>
<feature type="transmembrane region" description="Helical" evidence="5">
    <location>
        <begin position="290"/>
        <end position="308"/>
    </location>
</feature>
<dbReference type="PROSITE" id="PS00307">
    <property type="entry name" value="LECTIN_LEGUME_BETA"/>
    <property type="match status" value="1"/>
</dbReference>
<evidence type="ECO:0000313" key="9">
    <source>
        <dbReference type="Proteomes" id="UP000316621"/>
    </source>
</evidence>
<name>A0A4Y7KZN2_PAPSO</name>
<sequence>MMRTIYFKVYILFVLLLIDKNLAADSEQGFTYNGMKDAFVTRDGAARISENGLLRLTDLSDKYETGHVFYSRPLKLKGNVSFATTFVFAIASELGANKLSGQGMAFVIAPQRALPGALPNQYLGLFNETSNGQSSNNVLAVEIDTVYNIEFDTVEGPHVGIDVNSLKSVSSTAPAYYVNGETKQINVNSGEPVQVWVEYDGIDKKLTVTLAPVNTFKPDTPLLSLSKDLSTIFAEDMYVGFAASTQTVPTYHYVLGWSFQINGVANALNLTSLPTVPPQSSGSQHTKPNLLLILLATLGYIFALVLLMF</sequence>
<comment type="similarity">
    <text evidence="2">Belongs to the leguminous lectin family.</text>
</comment>
<dbReference type="FunFam" id="2.60.120.200:FF:000112">
    <property type="entry name" value="L-type lectin-domain containing receptor kinase V.9"/>
    <property type="match status" value="1"/>
</dbReference>
<dbReference type="Proteomes" id="UP000316621">
    <property type="component" value="Chromosome 9"/>
</dbReference>
<keyword evidence="5" id="KW-0812">Transmembrane</keyword>
<dbReference type="InterPro" id="IPR050258">
    <property type="entry name" value="Leguminous_Lectin"/>
</dbReference>
<dbReference type="EMBL" id="CM010723">
    <property type="protein sequence ID" value="RZC78754.1"/>
    <property type="molecule type" value="Genomic_DNA"/>
</dbReference>
<feature type="domain" description="Legume lectin" evidence="7">
    <location>
        <begin position="29"/>
        <end position="273"/>
    </location>
</feature>
<gene>
    <name evidence="8" type="ORF">C5167_002978</name>
</gene>
<protein>
    <recommendedName>
        <fullName evidence="7">Legume lectin domain-containing protein</fullName>
    </recommendedName>
</protein>